<name>A0A0E9PVW4_ANGAN</name>
<reference evidence="1" key="1">
    <citation type="submission" date="2014-11" db="EMBL/GenBank/DDBJ databases">
        <authorList>
            <person name="Amaro Gonzalez C."/>
        </authorList>
    </citation>
    <scope>NUCLEOTIDE SEQUENCE</scope>
</reference>
<dbReference type="EMBL" id="GBXM01099918">
    <property type="protein sequence ID" value="JAH08659.1"/>
    <property type="molecule type" value="Transcribed_RNA"/>
</dbReference>
<organism evidence="1">
    <name type="scientific">Anguilla anguilla</name>
    <name type="common">European freshwater eel</name>
    <name type="synonym">Muraena anguilla</name>
    <dbReference type="NCBI Taxonomy" id="7936"/>
    <lineage>
        <taxon>Eukaryota</taxon>
        <taxon>Metazoa</taxon>
        <taxon>Chordata</taxon>
        <taxon>Craniata</taxon>
        <taxon>Vertebrata</taxon>
        <taxon>Euteleostomi</taxon>
        <taxon>Actinopterygii</taxon>
        <taxon>Neopterygii</taxon>
        <taxon>Teleostei</taxon>
        <taxon>Anguilliformes</taxon>
        <taxon>Anguillidae</taxon>
        <taxon>Anguilla</taxon>
    </lineage>
</organism>
<accession>A0A0E9PVW4</accession>
<proteinExistence type="predicted"/>
<sequence length="31" mass="3430">MFFVTCLKNSPTIKLGIRSNKNDNCNAVCVV</sequence>
<reference evidence="1" key="2">
    <citation type="journal article" date="2015" name="Fish Shellfish Immunol.">
        <title>Early steps in the European eel (Anguilla anguilla)-Vibrio vulnificus interaction in the gills: Role of the RtxA13 toxin.</title>
        <authorList>
            <person name="Callol A."/>
            <person name="Pajuelo D."/>
            <person name="Ebbesson L."/>
            <person name="Teles M."/>
            <person name="MacKenzie S."/>
            <person name="Amaro C."/>
        </authorList>
    </citation>
    <scope>NUCLEOTIDE SEQUENCE</scope>
</reference>
<evidence type="ECO:0000313" key="1">
    <source>
        <dbReference type="EMBL" id="JAH08659.1"/>
    </source>
</evidence>
<protein>
    <submittedName>
        <fullName evidence="1">Uncharacterized protein</fullName>
    </submittedName>
</protein>
<dbReference type="AlphaFoldDB" id="A0A0E9PVW4"/>